<dbReference type="InterPro" id="IPR021988">
    <property type="entry name" value="BMT1"/>
</dbReference>
<proteinExistence type="inferred from homology"/>
<feature type="signal peptide" evidence="2">
    <location>
        <begin position="1"/>
        <end position="21"/>
    </location>
</feature>
<evidence type="ECO:0000313" key="4">
    <source>
        <dbReference type="Proteomes" id="UP001162131"/>
    </source>
</evidence>
<protein>
    <submittedName>
        <fullName evidence="3">Uncharacterized protein</fullName>
    </submittedName>
</protein>
<reference evidence="3" key="1">
    <citation type="submission" date="2021-09" db="EMBL/GenBank/DDBJ databases">
        <authorList>
            <consortium name="AG Swart"/>
            <person name="Singh M."/>
            <person name="Singh A."/>
            <person name="Seah K."/>
            <person name="Emmerich C."/>
        </authorList>
    </citation>
    <scope>NUCLEOTIDE SEQUENCE</scope>
    <source>
        <strain evidence="3">ATCC30299</strain>
    </source>
</reference>
<dbReference type="EMBL" id="CAJZBQ010000052">
    <property type="protein sequence ID" value="CAG9330834.1"/>
    <property type="molecule type" value="Genomic_DNA"/>
</dbReference>
<evidence type="ECO:0000256" key="1">
    <source>
        <dbReference type="ARBA" id="ARBA00009486"/>
    </source>
</evidence>
<evidence type="ECO:0000256" key="2">
    <source>
        <dbReference type="SAM" id="SignalP"/>
    </source>
</evidence>
<accession>A0AAU9KA90</accession>
<dbReference type="AlphaFoldDB" id="A0AAU9KA90"/>
<organism evidence="3 4">
    <name type="scientific">Blepharisma stoltei</name>
    <dbReference type="NCBI Taxonomy" id="1481888"/>
    <lineage>
        <taxon>Eukaryota</taxon>
        <taxon>Sar</taxon>
        <taxon>Alveolata</taxon>
        <taxon>Ciliophora</taxon>
        <taxon>Postciliodesmatophora</taxon>
        <taxon>Heterotrichea</taxon>
        <taxon>Heterotrichida</taxon>
        <taxon>Blepharismidae</taxon>
        <taxon>Blepharisma</taxon>
    </lineage>
</organism>
<name>A0AAU9KA90_9CILI</name>
<dbReference type="Pfam" id="PF12141">
    <property type="entry name" value="BMT"/>
    <property type="match status" value="1"/>
</dbReference>
<comment type="similarity">
    <text evidence="1">Belongs to the BMT family.</text>
</comment>
<sequence>MGWKFSIGLFALLLCIKCTSGDHKPTMFKGCPTFNIKTRLSIIEKSCFPCLSFSTTPSMSKLFRDTEFIFSMISPHLLDDQFCDLQSSGEFMMMFPSAVWLPEKNMFLTVVRMSIRKNGSMKSLLFTSLFDSHWNEVITEEMIGATQVPGIIPIEVYDYNIENAGPEDPRIFTFAGGIYVIFNMIDIDVRRKMFLFNFETGKSWPLRIIEHSLWSHYTEKNWTPLIVDDEHLYFVYNYKNFQILDCTDKSTYCKKVSGLFDSVPAGLRGGSPYVKFGSTQYFVSFGYSHIDYRKGNQFCAVYRPALTVVKANEESSSFELIYQSEPIDFEEKLFLEPIMPYNSTDQVKICEDGRIMMVASIARWDFDEDVVDATINLNDTIPLAIKITGLTDLVLDAIKMHEGGLVTGEENCIEKLAFKHFEIDDPSSSRLNLRKKRMMKYGNNG</sequence>
<keyword evidence="2" id="KW-0732">Signal</keyword>
<dbReference type="GO" id="GO:0000030">
    <property type="term" value="F:mannosyltransferase activity"/>
    <property type="evidence" value="ECO:0007669"/>
    <property type="project" value="InterPro"/>
</dbReference>
<evidence type="ECO:0000313" key="3">
    <source>
        <dbReference type="EMBL" id="CAG9330834.1"/>
    </source>
</evidence>
<dbReference type="Proteomes" id="UP001162131">
    <property type="component" value="Unassembled WGS sequence"/>
</dbReference>
<gene>
    <name evidence="3" type="ORF">BSTOLATCC_MIC52246</name>
</gene>
<feature type="chain" id="PRO_5043336515" evidence="2">
    <location>
        <begin position="22"/>
        <end position="445"/>
    </location>
</feature>
<keyword evidence="4" id="KW-1185">Reference proteome</keyword>
<comment type="caution">
    <text evidence="3">The sequence shown here is derived from an EMBL/GenBank/DDBJ whole genome shotgun (WGS) entry which is preliminary data.</text>
</comment>